<gene>
    <name evidence="2" type="ORF">SLEP1_g27447</name>
</gene>
<dbReference type="InterPro" id="IPR001810">
    <property type="entry name" value="F-box_dom"/>
</dbReference>
<name>A0AAV5K1T1_9ROSI</name>
<dbReference type="Gene3D" id="1.20.1280.50">
    <property type="match status" value="1"/>
</dbReference>
<dbReference type="Pfam" id="PF08268">
    <property type="entry name" value="FBA_3"/>
    <property type="match status" value="1"/>
</dbReference>
<dbReference type="InterPro" id="IPR017451">
    <property type="entry name" value="F-box-assoc_interact_dom"/>
</dbReference>
<sequence>MGKYFPNDLLRCMLQYLPIKSLLRFKSVSKSWCSWMDDPYLLRSRFPESNFLGIQKPPVGLNQMLMISLDSSEDHCSVEKLDLPLENHPITHLGGSCNGLSCLVDRADNIIVCNIPTKDYHIVKLPRQPDQREYKLMISLYGFGCDSINDDYKVLRINSLYCECESHHETQVYSLRKDSWDGPRGQGSYPSFLQGLRIDARVPIGSKGSNGVLAYGALHWIAFVTYTQPFAIAFNLSTEEFSKIVLPNNLSYGPVLGLLRGCLTVTCHNELRCSDFDLWVMKDYMVSESWSKLFHISFDGWIEHLSPLAYSRSGKKILFESSTKHHLWYNIGNKQMEILGSCNGVFVAVPYFESLISVRAYKGTGIIRQE</sequence>
<dbReference type="EMBL" id="BPVZ01000046">
    <property type="protein sequence ID" value="GKV16875.1"/>
    <property type="molecule type" value="Genomic_DNA"/>
</dbReference>
<dbReference type="SUPFAM" id="SSF81383">
    <property type="entry name" value="F-box domain"/>
    <property type="match status" value="1"/>
</dbReference>
<evidence type="ECO:0000259" key="1">
    <source>
        <dbReference type="PROSITE" id="PS50181"/>
    </source>
</evidence>
<reference evidence="2 3" key="1">
    <citation type="journal article" date="2021" name="Commun. Biol.">
        <title>The genome of Shorea leprosula (Dipterocarpaceae) highlights the ecological relevance of drought in aseasonal tropical rainforests.</title>
        <authorList>
            <person name="Ng K.K.S."/>
            <person name="Kobayashi M.J."/>
            <person name="Fawcett J.A."/>
            <person name="Hatakeyama M."/>
            <person name="Paape T."/>
            <person name="Ng C.H."/>
            <person name="Ang C.C."/>
            <person name="Tnah L.H."/>
            <person name="Lee C.T."/>
            <person name="Nishiyama T."/>
            <person name="Sese J."/>
            <person name="O'Brien M.J."/>
            <person name="Copetti D."/>
            <person name="Mohd Noor M.I."/>
            <person name="Ong R.C."/>
            <person name="Putra M."/>
            <person name="Sireger I.Z."/>
            <person name="Indrioko S."/>
            <person name="Kosugi Y."/>
            <person name="Izuno A."/>
            <person name="Isagi Y."/>
            <person name="Lee S.L."/>
            <person name="Shimizu K.K."/>
        </authorList>
    </citation>
    <scope>NUCLEOTIDE SEQUENCE [LARGE SCALE GENOMIC DNA]</scope>
    <source>
        <strain evidence="2">214</strain>
    </source>
</reference>
<accession>A0AAV5K1T1</accession>
<dbReference type="InterPro" id="IPR050796">
    <property type="entry name" value="SCF_F-box_component"/>
</dbReference>
<dbReference type="Pfam" id="PF00646">
    <property type="entry name" value="F-box"/>
    <property type="match status" value="1"/>
</dbReference>
<evidence type="ECO:0000313" key="3">
    <source>
        <dbReference type="Proteomes" id="UP001054252"/>
    </source>
</evidence>
<keyword evidence="3" id="KW-1185">Reference proteome</keyword>
<comment type="caution">
    <text evidence="2">The sequence shown here is derived from an EMBL/GenBank/DDBJ whole genome shotgun (WGS) entry which is preliminary data.</text>
</comment>
<proteinExistence type="predicted"/>
<dbReference type="AlphaFoldDB" id="A0AAV5K1T1"/>
<dbReference type="PANTHER" id="PTHR31672">
    <property type="entry name" value="BNACNNG10540D PROTEIN"/>
    <property type="match status" value="1"/>
</dbReference>
<dbReference type="Proteomes" id="UP001054252">
    <property type="component" value="Unassembled WGS sequence"/>
</dbReference>
<dbReference type="PANTHER" id="PTHR31672:SF13">
    <property type="entry name" value="F-BOX PROTEIN CPR30-LIKE"/>
    <property type="match status" value="1"/>
</dbReference>
<feature type="domain" description="F-box" evidence="1">
    <location>
        <begin position="1"/>
        <end position="45"/>
    </location>
</feature>
<protein>
    <recommendedName>
        <fullName evidence="1">F-box domain-containing protein</fullName>
    </recommendedName>
</protein>
<dbReference type="InterPro" id="IPR036047">
    <property type="entry name" value="F-box-like_dom_sf"/>
</dbReference>
<dbReference type="InterPro" id="IPR013187">
    <property type="entry name" value="F-box-assoc_dom_typ3"/>
</dbReference>
<dbReference type="PROSITE" id="PS50181">
    <property type="entry name" value="FBOX"/>
    <property type="match status" value="1"/>
</dbReference>
<dbReference type="NCBIfam" id="TIGR01640">
    <property type="entry name" value="F_box_assoc_1"/>
    <property type="match status" value="1"/>
</dbReference>
<dbReference type="SMART" id="SM00256">
    <property type="entry name" value="FBOX"/>
    <property type="match status" value="1"/>
</dbReference>
<organism evidence="2 3">
    <name type="scientific">Rubroshorea leprosula</name>
    <dbReference type="NCBI Taxonomy" id="152421"/>
    <lineage>
        <taxon>Eukaryota</taxon>
        <taxon>Viridiplantae</taxon>
        <taxon>Streptophyta</taxon>
        <taxon>Embryophyta</taxon>
        <taxon>Tracheophyta</taxon>
        <taxon>Spermatophyta</taxon>
        <taxon>Magnoliopsida</taxon>
        <taxon>eudicotyledons</taxon>
        <taxon>Gunneridae</taxon>
        <taxon>Pentapetalae</taxon>
        <taxon>rosids</taxon>
        <taxon>malvids</taxon>
        <taxon>Malvales</taxon>
        <taxon>Dipterocarpaceae</taxon>
        <taxon>Rubroshorea</taxon>
    </lineage>
</organism>
<evidence type="ECO:0000313" key="2">
    <source>
        <dbReference type="EMBL" id="GKV16875.1"/>
    </source>
</evidence>